<sequence>MVSVLTLHDVETDADNNRLVENIERQDGLAGVAE</sequence>
<reference evidence="1" key="1">
    <citation type="journal article" date="2014" name="Front. Microbiol.">
        <title>High frequency of phylogenetically diverse reductive dehalogenase-homologous genes in deep subseafloor sedimentary metagenomes.</title>
        <authorList>
            <person name="Kawai M."/>
            <person name="Futagami T."/>
            <person name="Toyoda A."/>
            <person name="Takaki Y."/>
            <person name="Nishi S."/>
            <person name="Hori S."/>
            <person name="Arai W."/>
            <person name="Tsubouchi T."/>
            <person name="Morono Y."/>
            <person name="Uchiyama I."/>
            <person name="Ito T."/>
            <person name="Fujiyama A."/>
            <person name="Inagaki F."/>
            <person name="Takami H."/>
        </authorList>
    </citation>
    <scope>NUCLEOTIDE SEQUENCE</scope>
    <source>
        <strain evidence="1">Expedition CK06-06</strain>
    </source>
</reference>
<name>X1TMC5_9ZZZZ</name>
<organism evidence="1">
    <name type="scientific">marine sediment metagenome</name>
    <dbReference type="NCBI Taxonomy" id="412755"/>
    <lineage>
        <taxon>unclassified sequences</taxon>
        <taxon>metagenomes</taxon>
        <taxon>ecological metagenomes</taxon>
    </lineage>
</organism>
<feature type="non-terminal residue" evidence="1">
    <location>
        <position position="34"/>
    </location>
</feature>
<comment type="caution">
    <text evidence="1">The sequence shown here is derived from an EMBL/GenBank/DDBJ whole genome shotgun (WGS) entry which is preliminary data.</text>
</comment>
<dbReference type="EMBL" id="BARW01034441">
    <property type="protein sequence ID" value="GAJ06463.1"/>
    <property type="molecule type" value="Genomic_DNA"/>
</dbReference>
<evidence type="ECO:0000313" key="1">
    <source>
        <dbReference type="EMBL" id="GAJ06463.1"/>
    </source>
</evidence>
<dbReference type="AlphaFoldDB" id="X1TMC5"/>
<accession>X1TMC5</accession>
<proteinExistence type="predicted"/>
<gene>
    <name evidence="1" type="ORF">S12H4_53986</name>
</gene>
<protein>
    <submittedName>
        <fullName evidence="1">Uncharacterized protein</fullName>
    </submittedName>
</protein>